<comment type="caution">
    <text evidence="1">The sequence shown here is derived from an EMBL/GenBank/DDBJ whole genome shotgun (WGS) entry which is preliminary data.</text>
</comment>
<reference evidence="2" key="1">
    <citation type="journal article" date="2015" name="BMC Genomics">
        <title>Draft genome of a commonly misdiagnosed multidrug resistant pathogen Candida auris.</title>
        <authorList>
            <person name="Chatterjee S."/>
            <person name="Alampalli S.V."/>
            <person name="Nageshan R.K."/>
            <person name="Chettiar S.T."/>
            <person name="Joshi S."/>
            <person name="Tatu U.S."/>
        </authorList>
    </citation>
    <scope>NUCLEOTIDE SEQUENCE [LARGE SCALE GENOMIC DNA]</scope>
    <source>
        <strain evidence="2">6684</strain>
    </source>
</reference>
<protein>
    <submittedName>
        <fullName evidence="1">Uncharacterized protein</fullName>
    </submittedName>
</protein>
<name>A0A0L0P5Q4_CANAR</name>
<evidence type="ECO:0000313" key="2">
    <source>
        <dbReference type="Proteomes" id="UP000037122"/>
    </source>
</evidence>
<organism evidence="1 2">
    <name type="scientific">Candidozyma auris</name>
    <name type="common">Yeast</name>
    <name type="synonym">Candida auris</name>
    <dbReference type="NCBI Taxonomy" id="498019"/>
    <lineage>
        <taxon>Eukaryota</taxon>
        <taxon>Fungi</taxon>
        <taxon>Dikarya</taxon>
        <taxon>Ascomycota</taxon>
        <taxon>Saccharomycotina</taxon>
        <taxon>Pichiomycetes</taxon>
        <taxon>Metschnikowiaceae</taxon>
        <taxon>Candidozyma</taxon>
    </lineage>
</organism>
<dbReference type="AlphaFoldDB" id="A0A0L0P5Q4"/>
<dbReference type="Proteomes" id="UP000037122">
    <property type="component" value="Unassembled WGS sequence"/>
</dbReference>
<dbReference type="EMBL" id="LGST01000008">
    <property type="protein sequence ID" value="KNE01713.1"/>
    <property type="molecule type" value="Genomic_DNA"/>
</dbReference>
<sequence length="36" mass="4025">MPHTAIFRPLLKLDEINATKNMYGAECDEAARSDMA</sequence>
<accession>A0A0L0P5Q4</accession>
<proteinExistence type="predicted"/>
<gene>
    <name evidence="1" type="ORF">QG37_01049</name>
</gene>
<evidence type="ECO:0000313" key="1">
    <source>
        <dbReference type="EMBL" id="KNE01713.1"/>
    </source>
</evidence>